<evidence type="ECO:0000313" key="3">
    <source>
        <dbReference type="Proteomes" id="UP000093796"/>
    </source>
</evidence>
<organism evidence="2 3">
    <name type="scientific">Acetobacter pasteurianus</name>
    <name type="common">Acetobacter turbidans</name>
    <dbReference type="NCBI Taxonomy" id="438"/>
    <lineage>
        <taxon>Bacteria</taxon>
        <taxon>Pseudomonadati</taxon>
        <taxon>Pseudomonadota</taxon>
        <taxon>Alphaproteobacteria</taxon>
        <taxon>Acetobacterales</taxon>
        <taxon>Acetobacteraceae</taxon>
        <taxon>Acetobacter</taxon>
    </lineage>
</organism>
<name>A0A1A0CFU2_ACEPA</name>
<proteinExistence type="predicted"/>
<dbReference type="OrthoDB" id="9780606at2"/>
<keyword evidence="2" id="KW-0378">Hydrolase</keyword>
<dbReference type="InterPro" id="IPR014153">
    <property type="entry name" value="Ds_break_AddB"/>
</dbReference>
<comment type="caution">
    <text evidence="2">The sequence shown here is derived from an EMBL/GenBank/DDBJ whole genome shotgun (WGS) entry which is preliminary data.</text>
</comment>
<dbReference type="AlphaFoldDB" id="A0A1A0CFU2"/>
<protein>
    <recommendedName>
        <fullName evidence="1">PD-(D/E)XK endonuclease-like domain-containing protein</fullName>
    </recommendedName>
</protein>
<dbReference type="RefSeq" id="WP_064776442.1">
    <property type="nucleotide sequence ID" value="NZ_LYUD01000156.1"/>
</dbReference>
<reference evidence="2 3" key="1">
    <citation type="submission" date="2016-05" db="EMBL/GenBank/DDBJ databases">
        <title>Genome sequencing of Acetobacter pasteurianus strain SRCM100623.</title>
        <authorList>
            <person name="Song Y.R."/>
        </authorList>
    </citation>
    <scope>NUCLEOTIDE SEQUENCE [LARGE SCALE GENOMIC DNA]</scope>
    <source>
        <strain evidence="2 3">SRCM100623</strain>
    </source>
</reference>
<dbReference type="SUPFAM" id="SSF52540">
    <property type="entry name" value="P-loop containing nucleoside triphosphate hydrolases"/>
    <property type="match status" value="1"/>
</dbReference>
<sequence>MKLATIPAHLPFLDQLALRWIEAAHHNVEAIGEGIIVLPGRRAARALTEAFLRHMDGQSVLLPRIVPIGALDEAELGLSAGIGGELALDLPPAVAGMTRLAVLARLVLQADKAFGTRPTLDQAWPLAKALADLMDEAEWSGVNLAERLPEAVQENFAEHWQIILRFLEIVTQAWPEWLKENGVINPVARQVALLEAQANLWRKLAQQGEITPIWAAGFTHVMQPTVKVLQAVLECPAGKIILPGLDMMMAEETFFSLPDSHPQAGLSSLLKNLEITRDKIEVWEGEGTGSERASTLARVLLPAEALGDWSHSGGAELENVYRLDAADQQEEAVAISMIMREAIEKPAHRVALVTPDRVLAARVATELARWGVLADDSAGSSLVDTPAAVLLRLVAQMVDSKFSPVSLLSVLKHPLVACGFAAGVCRATARLLERAILRGPAPPPGFAALCQVVKSALENPNEREKAKLEGGVTADRPFGPVALSVFMERLEFCLEPVLGWELDAAEAGMQIAQDLEQHCAPVPDLLAALIATVERLVATDEESASERLWRGEEGNLLASQLTELMLASEVLPPQPPVVLDGLLTAVLAPERVAMRRGGDPKSLHPRVLIWGLFESRLQTAETVILGGLSEGVWPPVVDAGPWMSRPMRQRMGLPSPEQAVGQAAHDFFASAAAAGTVILSSARRREGAPVVPARWLTRLDAFLAGRKGHIPNHPALLWLNKLDQPVGPAIPVAPPLPMPPVALRPRRLSVTEIETWIRDPYAIYAKHILRLEVLPELEEAADASDYGMIVHKALERWVKAYGVTWPDNAEKKLCDLFSASLQEHVLRPALRAWWAPRLTRIAQWVVQAEEKRRNEHGVPRAILTEIRGRVSIMDAPGGKFDIVGRADRIELNADGHVIVQDYKTGTLPSAKDVLAGWSPQLPLEAAMIIRGGFKEVPEHSREISDLIYWRLTGGAEPGEEVVVKTREALSLTDLAEQTWENLLLRIAAYDQPDQPYLSHPHPGREPRFADYARLARVPEWNSARKEDEE</sequence>
<accession>A0A1A0CFU2</accession>
<dbReference type="PATRIC" id="fig|438.15.peg.3010"/>
<dbReference type="InterPro" id="IPR038726">
    <property type="entry name" value="PDDEXK_AddAB-type"/>
</dbReference>
<dbReference type="Proteomes" id="UP000093796">
    <property type="component" value="Unassembled WGS sequence"/>
</dbReference>
<dbReference type="InterPro" id="IPR027417">
    <property type="entry name" value="P-loop_NTPase"/>
</dbReference>
<feature type="domain" description="PD-(D/E)XK endonuclease-like" evidence="1">
    <location>
        <begin position="747"/>
        <end position="996"/>
    </location>
</feature>
<dbReference type="GO" id="GO:0016787">
    <property type="term" value="F:hydrolase activity"/>
    <property type="evidence" value="ECO:0007669"/>
    <property type="project" value="UniProtKB-KW"/>
</dbReference>
<dbReference type="eggNOG" id="COG3893">
    <property type="taxonomic scope" value="Bacteria"/>
</dbReference>
<evidence type="ECO:0000313" key="2">
    <source>
        <dbReference type="EMBL" id="OAZ61217.1"/>
    </source>
</evidence>
<dbReference type="EMBL" id="LYUD01000156">
    <property type="protein sequence ID" value="OAZ61217.1"/>
    <property type="molecule type" value="Genomic_DNA"/>
</dbReference>
<dbReference type="NCBIfam" id="TIGR02786">
    <property type="entry name" value="addB_alphas"/>
    <property type="match status" value="1"/>
</dbReference>
<gene>
    <name evidence="2" type="ORF">SRCM100623_02717</name>
</gene>
<dbReference type="eggNOG" id="COG2887">
    <property type="taxonomic scope" value="Bacteria"/>
</dbReference>
<evidence type="ECO:0000259" key="1">
    <source>
        <dbReference type="Pfam" id="PF12705"/>
    </source>
</evidence>
<dbReference type="Pfam" id="PF12705">
    <property type="entry name" value="PDDEXK_1"/>
    <property type="match status" value="1"/>
</dbReference>